<dbReference type="PIRSF" id="PIRSF020623">
    <property type="entry name" value="PaaX"/>
    <property type="match status" value="1"/>
</dbReference>
<dbReference type="Gene3D" id="1.10.10.10">
    <property type="entry name" value="Winged helix-like DNA-binding domain superfamily/Winged helix DNA-binding domain"/>
    <property type="match status" value="1"/>
</dbReference>
<comment type="caution">
    <text evidence="3">The sequence shown here is derived from an EMBL/GenBank/DDBJ whole genome shotgun (WGS) entry which is preliminary data.</text>
</comment>
<feature type="domain" description="Transcriptional repressor PaaX-like C-terminal" evidence="1">
    <location>
        <begin position="174"/>
        <end position="255"/>
    </location>
</feature>
<dbReference type="InterPro" id="IPR036390">
    <property type="entry name" value="WH_DNA-bd_sf"/>
</dbReference>
<protein>
    <submittedName>
        <fullName evidence="3">PaaX family transcriptional regulator</fullName>
    </submittedName>
</protein>
<dbReference type="Proteomes" id="UP000076563">
    <property type="component" value="Unassembled WGS sequence"/>
</dbReference>
<dbReference type="Pfam" id="PF20803">
    <property type="entry name" value="PaaX_M"/>
    <property type="match status" value="1"/>
</dbReference>
<evidence type="ECO:0000313" key="3">
    <source>
        <dbReference type="EMBL" id="KZE79607.1"/>
    </source>
</evidence>
<dbReference type="AlphaFoldDB" id="A0A163YLN4"/>
<dbReference type="SUPFAM" id="SSF46785">
    <property type="entry name" value="Winged helix' DNA-binding domain"/>
    <property type="match status" value="1"/>
</dbReference>
<dbReference type="eggNOG" id="COG3327">
    <property type="taxonomic scope" value="Bacteria"/>
</dbReference>
<dbReference type="PANTHER" id="PTHR30319">
    <property type="entry name" value="PHENYLACETIC ACID REGULATOR-RELATED TRANSCRIPTIONAL REPRESSOR"/>
    <property type="match status" value="1"/>
</dbReference>
<organism evidence="3 4">
    <name type="scientific">Paenibacillus elgii</name>
    <dbReference type="NCBI Taxonomy" id="189691"/>
    <lineage>
        <taxon>Bacteria</taxon>
        <taxon>Bacillati</taxon>
        <taxon>Bacillota</taxon>
        <taxon>Bacilli</taxon>
        <taxon>Bacillales</taxon>
        <taxon>Paenibacillaceae</taxon>
        <taxon>Paenibacillus</taxon>
    </lineage>
</organism>
<keyword evidence="4" id="KW-1185">Reference proteome</keyword>
<evidence type="ECO:0000313" key="4">
    <source>
        <dbReference type="Proteomes" id="UP000076563"/>
    </source>
</evidence>
<dbReference type="Gene3D" id="3.30.70.2650">
    <property type="match status" value="1"/>
</dbReference>
<reference evidence="4" key="1">
    <citation type="submission" date="2016-01" db="EMBL/GenBank/DDBJ databases">
        <title>Draft genome of Chromobacterium sp. F49.</title>
        <authorList>
            <person name="Hong K.W."/>
        </authorList>
    </citation>
    <scope>NUCLEOTIDE SEQUENCE [LARGE SCALE GENOMIC DNA]</scope>
    <source>
        <strain evidence="4">M63</strain>
    </source>
</reference>
<gene>
    <name evidence="3" type="ORF">AV654_14995</name>
</gene>
<evidence type="ECO:0000259" key="1">
    <source>
        <dbReference type="Pfam" id="PF08223"/>
    </source>
</evidence>
<dbReference type="InterPro" id="IPR011965">
    <property type="entry name" value="PaaX_trns_reg"/>
</dbReference>
<dbReference type="InterPro" id="IPR048846">
    <property type="entry name" value="PaaX-like_central"/>
</dbReference>
<proteinExistence type="predicted"/>
<dbReference type="InterPro" id="IPR013225">
    <property type="entry name" value="PaaX_C"/>
</dbReference>
<dbReference type="GO" id="GO:0006351">
    <property type="term" value="P:DNA-templated transcription"/>
    <property type="evidence" value="ECO:0007669"/>
    <property type="project" value="InterPro"/>
</dbReference>
<name>A0A163YLN4_9BACL</name>
<dbReference type="PANTHER" id="PTHR30319:SF1">
    <property type="entry name" value="TRANSCRIPTIONAL REPRESSOR PAAX"/>
    <property type="match status" value="1"/>
</dbReference>
<accession>A0A163YLN4</accession>
<dbReference type="EMBL" id="LQRA01000051">
    <property type="protein sequence ID" value="KZE79607.1"/>
    <property type="molecule type" value="Genomic_DNA"/>
</dbReference>
<dbReference type="Gene3D" id="1.20.58.1460">
    <property type="match status" value="1"/>
</dbReference>
<dbReference type="Pfam" id="PF08223">
    <property type="entry name" value="PaaX_C"/>
    <property type="match status" value="1"/>
</dbReference>
<evidence type="ECO:0000259" key="2">
    <source>
        <dbReference type="Pfam" id="PF20803"/>
    </source>
</evidence>
<sequence>MLSVEKQMLFLLSKADELETQDMIRIYEKRGYSAPYIRNGLSRLKKDRYVISPSRSAYRITEAGRTFIRTINRKPEHYTLSWDGCWHLVLTSFPETDRKRRDQLRADLLQTGFGQLHAGVYISPWPYREELGELLRKHEAERYATVFSGRLEHGEAPRDIAAKVWPLADTAQMYEEKWRWFSEEFKPILLKAAGNAADDAKKMETDPLELFILYLELGEQINELYLIDPMLPEELLPEDWSAQRILRQLTECMAQIKAAIPHDSAYSRYVN</sequence>
<dbReference type="OrthoDB" id="2270427at2"/>
<dbReference type="STRING" id="1007103.GCA_000213315_00344"/>
<dbReference type="InterPro" id="IPR036388">
    <property type="entry name" value="WH-like_DNA-bd_sf"/>
</dbReference>
<feature type="domain" description="Transcriptional repressor PaaX-like central Cas2-like" evidence="2">
    <location>
        <begin position="81"/>
        <end position="160"/>
    </location>
</feature>